<dbReference type="PANTHER" id="PTHR43280:SF2">
    <property type="entry name" value="HTH-TYPE TRANSCRIPTIONAL REGULATOR EXSA"/>
    <property type="match status" value="1"/>
</dbReference>
<dbReference type="SMART" id="SM00342">
    <property type="entry name" value="HTH_ARAC"/>
    <property type="match status" value="1"/>
</dbReference>
<keyword evidence="1" id="KW-0805">Transcription regulation</keyword>
<dbReference type="Gene3D" id="1.10.10.60">
    <property type="entry name" value="Homeodomain-like"/>
    <property type="match status" value="1"/>
</dbReference>
<proteinExistence type="predicted"/>
<dbReference type="Pfam" id="PF12833">
    <property type="entry name" value="HTH_18"/>
    <property type="match status" value="1"/>
</dbReference>
<dbReference type="InterPro" id="IPR037923">
    <property type="entry name" value="HTH-like"/>
</dbReference>
<dbReference type="PANTHER" id="PTHR43280">
    <property type="entry name" value="ARAC-FAMILY TRANSCRIPTIONAL REGULATOR"/>
    <property type="match status" value="1"/>
</dbReference>
<dbReference type="Proteomes" id="UP000252415">
    <property type="component" value="Unassembled WGS sequence"/>
</dbReference>
<evidence type="ECO:0000259" key="4">
    <source>
        <dbReference type="PROSITE" id="PS01124"/>
    </source>
</evidence>
<evidence type="ECO:0000313" key="5">
    <source>
        <dbReference type="EMBL" id="RCW41749.1"/>
    </source>
</evidence>
<dbReference type="OrthoDB" id="145012at2"/>
<dbReference type="EMBL" id="QPJD01000021">
    <property type="protein sequence ID" value="RCW41749.1"/>
    <property type="molecule type" value="Genomic_DNA"/>
</dbReference>
<evidence type="ECO:0000256" key="2">
    <source>
        <dbReference type="ARBA" id="ARBA00023125"/>
    </source>
</evidence>
<name>A0A368VPG2_9BACL</name>
<sequence length="315" mass="36732">MLNFPYEVMRERQDALERLELRIRWGPYDIHVLRIHLTQFPPGRIVGFHKHAEYEFHFIPQGKGKVIIVDKEYALRPGMFYLTGPDVMHYQEADSIEAMDELCLHIDIIERTAQSGCDDTYSYDDWEAAEARDCIEKLRTLPLFPTADLHQAMPRFLEAYQACVENFVGSYTTIKQNVVQILLRAVRAYDTANEQKQFPTRDMKAYRYRLAMEYMYANYDGTITLEDVADKLNLSSRHIQRLFKELHHGQTFSRILEDIRLAAVCRELLGSEQSVEKIAKLAGFAGGNYLHAVFRKKFGVTPSEYRKNSHHKQTI</sequence>
<protein>
    <submittedName>
        <fullName evidence="5">AraC-like DNA-binding protein</fullName>
    </submittedName>
</protein>
<dbReference type="CDD" id="cd02208">
    <property type="entry name" value="cupin_RmlC-like"/>
    <property type="match status" value="1"/>
</dbReference>
<dbReference type="SUPFAM" id="SSF51215">
    <property type="entry name" value="Regulatory protein AraC"/>
    <property type="match status" value="1"/>
</dbReference>
<keyword evidence="6" id="KW-1185">Reference proteome</keyword>
<dbReference type="Pfam" id="PF07883">
    <property type="entry name" value="Cupin_2"/>
    <property type="match status" value="1"/>
</dbReference>
<dbReference type="InterPro" id="IPR009057">
    <property type="entry name" value="Homeodomain-like_sf"/>
</dbReference>
<dbReference type="InterPro" id="IPR014710">
    <property type="entry name" value="RmlC-like_jellyroll"/>
</dbReference>
<dbReference type="AlphaFoldDB" id="A0A368VPG2"/>
<organism evidence="5 6">
    <name type="scientific">Paenibacillus prosopidis</name>
    <dbReference type="NCBI Taxonomy" id="630520"/>
    <lineage>
        <taxon>Bacteria</taxon>
        <taxon>Bacillati</taxon>
        <taxon>Bacillota</taxon>
        <taxon>Bacilli</taxon>
        <taxon>Bacillales</taxon>
        <taxon>Paenibacillaceae</taxon>
        <taxon>Paenibacillus</taxon>
    </lineage>
</organism>
<dbReference type="PROSITE" id="PS01124">
    <property type="entry name" value="HTH_ARAC_FAMILY_2"/>
    <property type="match status" value="1"/>
</dbReference>
<evidence type="ECO:0000256" key="1">
    <source>
        <dbReference type="ARBA" id="ARBA00023015"/>
    </source>
</evidence>
<keyword evidence="2 5" id="KW-0238">DNA-binding</keyword>
<dbReference type="SUPFAM" id="SSF46689">
    <property type="entry name" value="Homeodomain-like"/>
    <property type="match status" value="2"/>
</dbReference>
<dbReference type="InterPro" id="IPR018060">
    <property type="entry name" value="HTH_AraC"/>
</dbReference>
<reference evidence="5 6" key="1">
    <citation type="submission" date="2018-07" db="EMBL/GenBank/DDBJ databases">
        <title>Genomic Encyclopedia of Type Strains, Phase III (KMG-III): the genomes of soil and plant-associated and newly described type strains.</title>
        <authorList>
            <person name="Whitman W."/>
        </authorList>
    </citation>
    <scope>NUCLEOTIDE SEQUENCE [LARGE SCALE GENOMIC DNA]</scope>
    <source>
        <strain evidence="5 6">CECT 7506</strain>
    </source>
</reference>
<dbReference type="Gene3D" id="2.60.120.10">
    <property type="entry name" value="Jelly Rolls"/>
    <property type="match status" value="1"/>
</dbReference>
<comment type="caution">
    <text evidence="5">The sequence shown here is derived from an EMBL/GenBank/DDBJ whole genome shotgun (WGS) entry which is preliminary data.</text>
</comment>
<dbReference type="InterPro" id="IPR013096">
    <property type="entry name" value="Cupin_2"/>
</dbReference>
<dbReference type="GO" id="GO:0043565">
    <property type="term" value="F:sequence-specific DNA binding"/>
    <property type="evidence" value="ECO:0007669"/>
    <property type="project" value="InterPro"/>
</dbReference>
<dbReference type="GO" id="GO:0003700">
    <property type="term" value="F:DNA-binding transcription factor activity"/>
    <property type="evidence" value="ECO:0007669"/>
    <property type="project" value="InterPro"/>
</dbReference>
<evidence type="ECO:0000256" key="3">
    <source>
        <dbReference type="ARBA" id="ARBA00023163"/>
    </source>
</evidence>
<gene>
    <name evidence="5" type="ORF">DFP97_12129</name>
</gene>
<dbReference type="RefSeq" id="WP_114383590.1">
    <property type="nucleotide sequence ID" value="NZ_QPJD01000021.1"/>
</dbReference>
<evidence type="ECO:0000313" key="6">
    <source>
        <dbReference type="Proteomes" id="UP000252415"/>
    </source>
</evidence>
<accession>A0A368VPG2</accession>
<keyword evidence="3" id="KW-0804">Transcription</keyword>
<feature type="domain" description="HTH araC/xylS-type" evidence="4">
    <location>
        <begin position="209"/>
        <end position="308"/>
    </location>
</feature>